<gene>
    <name evidence="1" type="ORF">Shyd_18700</name>
</gene>
<protein>
    <submittedName>
        <fullName evidence="1">Uncharacterized protein</fullName>
    </submittedName>
</protein>
<reference evidence="1" key="1">
    <citation type="submission" date="2024-05" db="EMBL/GenBank/DDBJ databases">
        <title>Whole genome shotgun sequence of Streptomyces hydrogenans NBRC 13475.</title>
        <authorList>
            <person name="Komaki H."/>
            <person name="Tamura T."/>
        </authorList>
    </citation>
    <scope>NUCLEOTIDE SEQUENCE</scope>
    <source>
        <strain evidence="1">NBRC 13475</strain>
    </source>
</reference>
<evidence type="ECO:0000313" key="2">
    <source>
        <dbReference type="Proteomes" id="UP001052739"/>
    </source>
</evidence>
<keyword evidence="2" id="KW-1185">Reference proteome</keyword>
<name>A0ABQ3P642_9ACTN</name>
<evidence type="ECO:0000313" key="1">
    <source>
        <dbReference type="EMBL" id="GHI20499.1"/>
    </source>
</evidence>
<comment type="caution">
    <text evidence="1">The sequence shown here is derived from an EMBL/GenBank/DDBJ whole genome shotgun (WGS) entry which is preliminary data.</text>
</comment>
<dbReference type="EMBL" id="BNDW01000016">
    <property type="protein sequence ID" value="GHI20499.1"/>
    <property type="molecule type" value="Genomic_DNA"/>
</dbReference>
<organism evidence="1 2">
    <name type="scientific">Streptomyces hydrogenans</name>
    <dbReference type="NCBI Taxonomy" id="1873719"/>
    <lineage>
        <taxon>Bacteria</taxon>
        <taxon>Bacillati</taxon>
        <taxon>Actinomycetota</taxon>
        <taxon>Actinomycetes</taxon>
        <taxon>Kitasatosporales</taxon>
        <taxon>Streptomycetaceae</taxon>
        <taxon>Streptomyces</taxon>
    </lineage>
</organism>
<dbReference type="Proteomes" id="UP001052739">
    <property type="component" value="Unassembled WGS sequence"/>
</dbReference>
<proteinExistence type="predicted"/>
<accession>A0ABQ3P642</accession>
<sequence length="119" mass="12351">MSHGRLHEAAGVPGLGFQVEPGYRGVEPRGKGSLLAAAAAFQQVRHDLLPPQQELREALALEGVAAGADRAADQVVPVAVVPHRGPARLAQSAQVVVGPQLPGPHLPRTALRAGARCTR</sequence>